<protein>
    <submittedName>
        <fullName evidence="1">Uncharacterized protein</fullName>
    </submittedName>
</protein>
<evidence type="ECO:0000313" key="2">
    <source>
        <dbReference type="Proteomes" id="UP000799291"/>
    </source>
</evidence>
<reference evidence="1" key="1">
    <citation type="journal article" date="2020" name="Stud. Mycol.">
        <title>101 Dothideomycetes genomes: a test case for predicting lifestyles and emergence of pathogens.</title>
        <authorList>
            <person name="Haridas S."/>
            <person name="Albert R."/>
            <person name="Binder M."/>
            <person name="Bloem J."/>
            <person name="Labutti K."/>
            <person name="Salamov A."/>
            <person name="Andreopoulos B."/>
            <person name="Baker S."/>
            <person name="Barry K."/>
            <person name="Bills G."/>
            <person name="Bluhm B."/>
            <person name="Cannon C."/>
            <person name="Castanera R."/>
            <person name="Culley D."/>
            <person name="Daum C."/>
            <person name="Ezra D."/>
            <person name="Gonzalez J."/>
            <person name="Henrissat B."/>
            <person name="Kuo A."/>
            <person name="Liang C."/>
            <person name="Lipzen A."/>
            <person name="Lutzoni F."/>
            <person name="Magnuson J."/>
            <person name="Mondo S."/>
            <person name="Nolan M."/>
            <person name="Ohm R."/>
            <person name="Pangilinan J."/>
            <person name="Park H.-J."/>
            <person name="Ramirez L."/>
            <person name="Alfaro M."/>
            <person name="Sun H."/>
            <person name="Tritt A."/>
            <person name="Yoshinaga Y."/>
            <person name="Zwiers L.-H."/>
            <person name="Turgeon B."/>
            <person name="Goodwin S."/>
            <person name="Spatafora J."/>
            <person name="Crous P."/>
            <person name="Grigoriev I."/>
        </authorList>
    </citation>
    <scope>NUCLEOTIDE SEQUENCE</scope>
    <source>
        <strain evidence="1">CBS 122367</strain>
    </source>
</reference>
<name>A0A6G1J5S1_9PLEO</name>
<dbReference type="Proteomes" id="UP000799291">
    <property type="component" value="Unassembled WGS sequence"/>
</dbReference>
<dbReference type="AlphaFoldDB" id="A0A6G1J5S1"/>
<gene>
    <name evidence="1" type="ORF">K458DRAFT_387819</name>
</gene>
<accession>A0A6G1J5S1</accession>
<sequence length="168" mass="19140">MYPDMLGPKNQLTISMVEMSTFKHDEVRNFVQEQGMLKLENPEDTVDMTASLLKDYGNWSDGVQNRTTRPYMPGLENSLAVTMVLVFKISSIRATWSLKLYLAQKLDMLESENHQVCPQLFRINDLAQKPGRQLSKASHTHVPISTNIECTRNKLCSLVMVPPLYPPL</sequence>
<evidence type="ECO:0000313" key="1">
    <source>
        <dbReference type="EMBL" id="KAF2685866.1"/>
    </source>
</evidence>
<dbReference type="EMBL" id="MU005578">
    <property type="protein sequence ID" value="KAF2685866.1"/>
    <property type="molecule type" value="Genomic_DNA"/>
</dbReference>
<keyword evidence="2" id="KW-1185">Reference proteome</keyword>
<organism evidence="1 2">
    <name type="scientific">Lentithecium fluviatile CBS 122367</name>
    <dbReference type="NCBI Taxonomy" id="1168545"/>
    <lineage>
        <taxon>Eukaryota</taxon>
        <taxon>Fungi</taxon>
        <taxon>Dikarya</taxon>
        <taxon>Ascomycota</taxon>
        <taxon>Pezizomycotina</taxon>
        <taxon>Dothideomycetes</taxon>
        <taxon>Pleosporomycetidae</taxon>
        <taxon>Pleosporales</taxon>
        <taxon>Massarineae</taxon>
        <taxon>Lentitheciaceae</taxon>
        <taxon>Lentithecium</taxon>
    </lineage>
</organism>
<proteinExistence type="predicted"/>